<sequence length="37" mass="3786">MWHLQAGAPTPGPHELMPSRQPAGATILAWGSCSSAA</sequence>
<evidence type="ECO:0000313" key="3">
    <source>
        <dbReference type="Proteomes" id="UP000031599"/>
    </source>
</evidence>
<dbReference type="EMBL" id="JMCC02000099">
    <property type="protein sequence ID" value="KIG13387.1"/>
    <property type="molecule type" value="Genomic_DNA"/>
</dbReference>
<proteinExistence type="predicted"/>
<dbReference type="AlphaFoldDB" id="A0A0C2CZT9"/>
<accession>A0A0C2CZT9</accession>
<organism evidence="2 3">
    <name type="scientific">Enhygromyxa salina</name>
    <dbReference type="NCBI Taxonomy" id="215803"/>
    <lineage>
        <taxon>Bacteria</taxon>
        <taxon>Pseudomonadati</taxon>
        <taxon>Myxococcota</taxon>
        <taxon>Polyangia</taxon>
        <taxon>Nannocystales</taxon>
        <taxon>Nannocystaceae</taxon>
        <taxon>Enhygromyxa</taxon>
    </lineage>
</organism>
<evidence type="ECO:0000256" key="1">
    <source>
        <dbReference type="SAM" id="MobiDB-lite"/>
    </source>
</evidence>
<dbReference type="Proteomes" id="UP000031599">
    <property type="component" value="Unassembled WGS sequence"/>
</dbReference>
<evidence type="ECO:0000313" key="2">
    <source>
        <dbReference type="EMBL" id="KIG13387.1"/>
    </source>
</evidence>
<name>A0A0C2CZT9_9BACT</name>
<reference evidence="2 3" key="1">
    <citation type="submission" date="2014-12" db="EMBL/GenBank/DDBJ databases">
        <title>Genome assembly of Enhygromyxa salina DSM 15201.</title>
        <authorList>
            <person name="Sharma G."/>
            <person name="Subramanian S."/>
        </authorList>
    </citation>
    <scope>NUCLEOTIDE SEQUENCE [LARGE SCALE GENOMIC DNA]</scope>
    <source>
        <strain evidence="2 3">DSM 15201</strain>
    </source>
</reference>
<gene>
    <name evidence="2" type="ORF">DB30_08154</name>
</gene>
<protein>
    <submittedName>
        <fullName evidence="2">Uncharacterized protein</fullName>
    </submittedName>
</protein>
<feature type="region of interest" description="Disordered" evidence="1">
    <location>
        <begin position="1"/>
        <end position="21"/>
    </location>
</feature>
<comment type="caution">
    <text evidence="2">The sequence shown here is derived from an EMBL/GenBank/DDBJ whole genome shotgun (WGS) entry which is preliminary data.</text>
</comment>